<dbReference type="eggNOG" id="KOG1550">
    <property type="taxonomic scope" value="Eukaryota"/>
</dbReference>
<evidence type="ECO:0000313" key="5">
    <source>
        <dbReference type="Proteomes" id="UP000000598"/>
    </source>
</evidence>
<evidence type="ECO:0000256" key="1">
    <source>
        <dbReference type="ARBA" id="ARBA00038101"/>
    </source>
</evidence>
<feature type="chain" id="PRO_5004271700" evidence="3">
    <location>
        <begin position="29"/>
        <end position="807"/>
    </location>
</feature>
<dbReference type="FunCoup" id="Q6CSZ4">
    <property type="interactions" value="335"/>
</dbReference>
<evidence type="ECO:0000313" key="4">
    <source>
        <dbReference type="EMBL" id="CAH01796.1"/>
    </source>
</evidence>
<dbReference type="KEGG" id="kla:KLLA0_C16665g"/>
<dbReference type="SMART" id="SM00671">
    <property type="entry name" value="SEL1"/>
    <property type="match status" value="4"/>
</dbReference>
<dbReference type="InterPro" id="IPR011990">
    <property type="entry name" value="TPR-like_helical_dom_sf"/>
</dbReference>
<reference evidence="4 5" key="1">
    <citation type="journal article" date="2004" name="Nature">
        <title>Genome evolution in yeasts.</title>
        <authorList>
            <consortium name="Genolevures"/>
            <person name="Dujon B."/>
            <person name="Sherman D."/>
            <person name="Fischer G."/>
            <person name="Durrens P."/>
            <person name="Casaregola S."/>
            <person name="Lafontaine I."/>
            <person name="de Montigny J."/>
            <person name="Marck C."/>
            <person name="Neuveglise C."/>
            <person name="Talla E."/>
            <person name="Goffard N."/>
            <person name="Frangeul L."/>
            <person name="Aigle M."/>
            <person name="Anthouard V."/>
            <person name="Babour A."/>
            <person name="Barbe V."/>
            <person name="Barnay S."/>
            <person name="Blanchin S."/>
            <person name="Beckerich J.M."/>
            <person name="Beyne E."/>
            <person name="Bleykasten C."/>
            <person name="Boisrame A."/>
            <person name="Boyer J."/>
            <person name="Cattolico L."/>
            <person name="Confanioleri F."/>
            <person name="de Daruvar A."/>
            <person name="Despons L."/>
            <person name="Fabre E."/>
            <person name="Fairhead C."/>
            <person name="Ferry-Dumazet H."/>
            <person name="Groppi A."/>
            <person name="Hantraye F."/>
            <person name="Hennequin C."/>
            <person name="Jauniaux N."/>
            <person name="Joyet P."/>
            <person name="Kachouri R."/>
            <person name="Kerrest A."/>
            <person name="Koszul R."/>
            <person name="Lemaire M."/>
            <person name="Lesur I."/>
            <person name="Ma L."/>
            <person name="Muller H."/>
            <person name="Nicaud J.M."/>
            <person name="Nikolski M."/>
            <person name="Oztas S."/>
            <person name="Ozier-Kalogeropoulos O."/>
            <person name="Pellenz S."/>
            <person name="Potier S."/>
            <person name="Richard G.F."/>
            <person name="Straub M.L."/>
            <person name="Suleau A."/>
            <person name="Swennene D."/>
            <person name="Tekaia F."/>
            <person name="Wesolowski-Louvel M."/>
            <person name="Westhof E."/>
            <person name="Wirth B."/>
            <person name="Zeniou-Meyer M."/>
            <person name="Zivanovic I."/>
            <person name="Bolotin-Fukuhara M."/>
            <person name="Thierry A."/>
            <person name="Bouchier C."/>
            <person name="Caudron B."/>
            <person name="Scarpelli C."/>
            <person name="Gaillardin C."/>
            <person name="Weissenbach J."/>
            <person name="Wincker P."/>
            <person name="Souciet J.L."/>
        </authorList>
    </citation>
    <scope>NUCLEOTIDE SEQUENCE [LARGE SCALE GENOMIC DNA]</scope>
    <source>
        <strain evidence="5">ATCC 8585 / CBS 2359 / DSM 70799 / NBRC 1267 / NRRL Y-1140 / WM37</strain>
    </source>
</reference>
<keyword evidence="3" id="KW-0732">Signal</keyword>
<feature type="signal peptide" evidence="3">
    <location>
        <begin position="1"/>
        <end position="28"/>
    </location>
</feature>
<dbReference type="HOGENOM" id="CLU_348239_0_0_1"/>
<keyword evidence="2" id="KW-0812">Transmembrane</keyword>
<dbReference type="InterPro" id="IPR050767">
    <property type="entry name" value="Sel1_AlgK"/>
</dbReference>
<comment type="similarity">
    <text evidence="1">Belongs to the sel-1 family.</text>
</comment>
<dbReference type="PANTHER" id="PTHR11102">
    <property type="entry name" value="SEL-1-LIKE PROTEIN"/>
    <property type="match status" value="1"/>
</dbReference>
<accession>Q6CSZ4</accession>
<dbReference type="PaxDb" id="284590-Q6CSZ4"/>
<gene>
    <name evidence="4" type="ORF">KLLA0_C16665g</name>
</gene>
<dbReference type="AlphaFoldDB" id="Q6CSZ4"/>
<dbReference type="Pfam" id="PF08238">
    <property type="entry name" value="Sel1"/>
    <property type="match status" value="5"/>
</dbReference>
<sequence length="807" mass="93649">MRFKGGTISFLSTFVYFAFYALINVANCNEEDAWDTAKQLREQLPIPEDLRRRNVFEFDPFGDTVEDGISIVIPMDYFESERERAYKWFWDNSATDVQKEYYKLLQEETIQGSHQSDAHWELKEMALYGKYGFPHNKTLAYYHLEKFNELTKRTNSTALFELSVMYSTGLFGTIERDVPKALILLHESANLGNMRAKQALANRLFHGLDLEQDMVKSRLIYAEIADFLRSKYTFEEWNIRPPYIESYNLRIPDLGEGLIGKRNSLFSYSSAKRLRQRKPKSVESFLPSDQNVLLQLGNELTLNNLDAADDFEADRISDIFYAALNSYHGTYTLVRDPETAASILQMAYSKHKDQVSTMEVLSRAYFAKCVELLGHQYMRGEGVELDIELAEKYLTESLRISKNLGSTIANTDLGLIAQYYKNDKEKAWNFYNNTPSSEGMLARFQMSKLAANEKHTITQVSCQILYLQHICFEYFPAAYELARLTEQNSTRFNSNDNTNFYRYFVNENEQHLAYYLKDAFLALLRQESEVALWYYAMAAEQGYHEAQVSAAWLLYQPPRLFEKPPIIPEARRDMALHYYLLSSLGQRGIRGQYSDAKVVAGDIFYNMGEYEKAVKEYETCNNVQCLWNLGYMYEYGLGVEKDFHLAKRFYEQASGREESIENYLPILKLQLHWALSWISENIVHFDVSTFNNWLPKKWDKWTSPGRVTPDGKKVKKPTQETRFFEAKSWYRSAMRYIKSIPIEMNEEVLMITITLAVILISFVVSFLRGNVNIRFNGFQIGGNNNEGVGDDAQPPAEGEVNIMFFAI</sequence>
<dbReference type="OMA" id="LALICHY"/>
<dbReference type="InterPro" id="IPR006597">
    <property type="entry name" value="Sel1-like"/>
</dbReference>
<dbReference type="InParanoid" id="Q6CSZ4"/>
<evidence type="ECO:0000256" key="2">
    <source>
        <dbReference type="SAM" id="Phobius"/>
    </source>
</evidence>
<dbReference type="Gene3D" id="1.25.40.10">
    <property type="entry name" value="Tetratricopeptide repeat domain"/>
    <property type="match status" value="2"/>
</dbReference>
<proteinExistence type="inferred from homology"/>
<dbReference type="SUPFAM" id="SSF81901">
    <property type="entry name" value="HCP-like"/>
    <property type="match status" value="3"/>
</dbReference>
<dbReference type="PANTHER" id="PTHR11102:SF160">
    <property type="entry name" value="ERAD-ASSOCIATED E3 UBIQUITIN-PROTEIN LIGASE COMPONENT HRD3"/>
    <property type="match status" value="1"/>
</dbReference>
<dbReference type="EMBL" id="CR382123">
    <property type="protein sequence ID" value="CAH01796.1"/>
    <property type="molecule type" value="Genomic_DNA"/>
</dbReference>
<keyword evidence="2" id="KW-1133">Transmembrane helix</keyword>
<feature type="transmembrane region" description="Helical" evidence="2">
    <location>
        <begin position="748"/>
        <end position="767"/>
    </location>
</feature>
<protein>
    <submittedName>
        <fullName evidence="4">KLLA0C16665p</fullName>
    </submittedName>
</protein>
<keyword evidence="2" id="KW-0472">Membrane</keyword>
<name>Q6CSZ4_KLULA</name>
<dbReference type="STRING" id="284590.Q6CSZ4"/>
<organism evidence="4 5">
    <name type="scientific">Kluyveromyces lactis (strain ATCC 8585 / CBS 2359 / DSM 70799 / NBRC 1267 / NRRL Y-1140 / WM37)</name>
    <name type="common">Yeast</name>
    <name type="synonym">Candida sphaerica</name>
    <dbReference type="NCBI Taxonomy" id="284590"/>
    <lineage>
        <taxon>Eukaryota</taxon>
        <taxon>Fungi</taxon>
        <taxon>Dikarya</taxon>
        <taxon>Ascomycota</taxon>
        <taxon>Saccharomycotina</taxon>
        <taxon>Saccharomycetes</taxon>
        <taxon>Saccharomycetales</taxon>
        <taxon>Saccharomycetaceae</taxon>
        <taxon>Kluyveromyces</taxon>
    </lineage>
</organism>
<keyword evidence="5" id="KW-1185">Reference proteome</keyword>
<dbReference type="Proteomes" id="UP000000598">
    <property type="component" value="Chromosome C"/>
</dbReference>
<evidence type="ECO:0000256" key="3">
    <source>
        <dbReference type="SAM" id="SignalP"/>
    </source>
</evidence>